<gene>
    <name evidence="3" type="ORF">SEPMUDRAFT_123488</name>
</gene>
<dbReference type="STRING" id="692275.M3B5P8"/>
<dbReference type="InterPro" id="IPR021858">
    <property type="entry name" value="Fun_TF"/>
</dbReference>
<dbReference type="Gene3D" id="4.10.240.10">
    <property type="entry name" value="Zn(2)-C6 fungal-type DNA-binding domain"/>
    <property type="match status" value="1"/>
</dbReference>
<dbReference type="GO" id="GO:0008270">
    <property type="term" value="F:zinc ion binding"/>
    <property type="evidence" value="ECO:0007669"/>
    <property type="project" value="InterPro"/>
</dbReference>
<dbReference type="OrthoDB" id="1924260at2759"/>
<evidence type="ECO:0000259" key="2">
    <source>
        <dbReference type="PROSITE" id="PS50048"/>
    </source>
</evidence>
<dbReference type="CDD" id="cd00067">
    <property type="entry name" value="GAL4"/>
    <property type="match status" value="1"/>
</dbReference>
<name>M3B5P8_SPHMS</name>
<dbReference type="PANTHER" id="PTHR47657:SF12">
    <property type="entry name" value="ZN(II)2CYS6 TRANSCRIPTION FACTOR (EUROFUNG)"/>
    <property type="match status" value="1"/>
</dbReference>
<dbReference type="SUPFAM" id="SSF57701">
    <property type="entry name" value="Zn2/Cys6 DNA-binding domain"/>
    <property type="match status" value="1"/>
</dbReference>
<dbReference type="GO" id="GO:0000981">
    <property type="term" value="F:DNA-binding transcription factor activity, RNA polymerase II-specific"/>
    <property type="evidence" value="ECO:0007669"/>
    <property type="project" value="InterPro"/>
</dbReference>
<dbReference type="RefSeq" id="XP_016763243.1">
    <property type="nucleotide sequence ID" value="XM_016901843.1"/>
</dbReference>
<dbReference type="Pfam" id="PF00172">
    <property type="entry name" value="Zn_clus"/>
    <property type="match status" value="1"/>
</dbReference>
<protein>
    <recommendedName>
        <fullName evidence="2">Zn(2)-C6 fungal-type domain-containing protein</fullName>
    </recommendedName>
</protein>
<dbReference type="Pfam" id="PF11951">
    <property type="entry name" value="Fungal_trans_2"/>
    <property type="match status" value="1"/>
</dbReference>
<dbReference type="InterPro" id="IPR036864">
    <property type="entry name" value="Zn2-C6_fun-type_DNA-bd_sf"/>
</dbReference>
<evidence type="ECO:0000256" key="1">
    <source>
        <dbReference type="ARBA" id="ARBA00023242"/>
    </source>
</evidence>
<keyword evidence="1" id="KW-0539">Nucleus</keyword>
<dbReference type="SMART" id="SM00066">
    <property type="entry name" value="GAL4"/>
    <property type="match status" value="1"/>
</dbReference>
<dbReference type="InterPro" id="IPR052400">
    <property type="entry name" value="Zn2-C6_fungal_TF"/>
</dbReference>
<dbReference type="AlphaFoldDB" id="M3B5P8"/>
<keyword evidence="4" id="KW-1185">Reference proteome</keyword>
<dbReference type="PROSITE" id="PS00463">
    <property type="entry name" value="ZN2_CY6_FUNGAL_1"/>
    <property type="match status" value="1"/>
</dbReference>
<dbReference type="HOGENOM" id="CLU_018979_3_0_1"/>
<reference evidence="3 4" key="1">
    <citation type="journal article" date="2012" name="PLoS Pathog.">
        <title>Diverse lifestyles and strategies of plant pathogenesis encoded in the genomes of eighteen Dothideomycetes fungi.</title>
        <authorList>
            <person name="Ohm R.A."/>
            <person name="Feau N."/>
            <person name="Henrissat B."/>
            <person name="Schoch C.L."/>
            <person name="Horwitz B.A."/>
            <person name="Barry K.W."/>
            <person name="Condon B.J."/>
            <person name="Copeland A.C."/>
            <person name="Dhillon B."/>
            <person name="Glaser F."/>
            <person name="Hesse C.N."/>
            <person name="Kosti I."/>
            <person name="LaButti K."/>
            <person name="Lindquist E.A."/>
            <person name="Lucas S."/>
            <person name="Salamov A.A."/>
            <person name="Bradshaw R.E."/>
            <person name="Ciuffetti L."/>
            <person name="Hamelin R.C."/>
            <person name="Kema G.H.J."/>
            <person name="Lawrence C."/>
            <person name="Scott J.A."/>
            <person name="Spatafora J.W."/>
            <person name="Turgeon B.G."/>
            <person name="de Wit P.J.G.M."/>
            <person name="Zhong S."/>
            <person name="Goodwin S.B."/>
            <person name="Grigoriev I.V."/>
        </authorList>
    </citation>
    <scope>NUCLEOTIDE SEQUENCE [LARGE SCALE GENOMIC DNA]</scope>
    <source>
        <strain evidence="3 4">SO2202</strain>
    </source>
</reference>
<dbReference type="eggNOG" id="ENOG502R6NR">
    <property type="taxonomic scope" value="Eukaryota"/>
</dbReference>
<dbReference type="InterPro" id="IPR001138">
    <property type="entry name" value="Zn2Cys6_DnaBD"/>
</dbReference>
<evidence type="ECO:0000313" key="3">
    <source>
        <dbReference type="EMBL" id="EMF15122.1"/>
    </source>
</evidence>
<dbReference type="GeneID" id="27898980"/>
<proteinExistence type="predicted"/>
<dbReference type="PROSITE" id="PS50048">
    <property type="entry name" value="ZN2_CY6_FUNGAL_2"/>
    <property type="match status" value="1"/>
</dbReference>
<dbReference type="PANTHER" id="PTHR47657">
    <property type="entry name" value="STEROL REGULATORY ELEMENT-BINDING PROTEIN ECM22"/>
    <property type="match status" value="1"/>
</dbReference>
<dbReference type="OMA" id="CPLVGSM"/>
<dbReference type="Proteomes" id="UP000016931">
    <property type="component" value="Unassembled WGS sequence"/>
</dbReference>
<dbReference type="EMBL" id="KB456261">
    <property type="protein sequence ID" value="EMF15122.1"/>
    <property type="molecule type" value="Genomic_DNA"/>
</dbReference>
<feature type="domain" description="Zn(2)-C6 fungal-type" evidence="2">
    <location>
        <begin position="19"/>
        <end position="49"/>
    </location>
</feature>
<sequence>MTGQGTGPSRRSHTKSRKGCKTCKRRHIRCDETFPQCRNCTKHQVRCDYMENVGSDAEGRSSPEQTPLSFSPDTESRIDLWQQTGSFPYPALQVFPPPQTHEYSKNDLRLIHHLSAISNDLMLKGTTNLTIWTQKVPKFLSIAATYPFVMHALLSFSANHLAWSRSSNETRNLHIQHGTIALRGLHEAIGNFSHQVADAVLACSLLLLWQATDWRSWSSLRAGIQSVLSAMHSWKYESIFAEYITEEDLFVGAYPSRRPSLDEENRNTILSNTIHASQRLQGFVVGHEAESYWIGQLLQYLQRLHVSSPAQTPDEQYSHLYLLRKWLFWVPTLLLQTQGGRGPALLTLSHFYATALALEPLYPDLGSAFCARVALSPLEQIISVTDAMQSQRVMDQNSMEIASLMHFPQQMALDFRNRVIQSQQMAMQHGSPMVVTPDTLNYTSIGNPSPAFAPSLLHPVPSQSAAMHASYLEVPSVPPSFTSVQTGWSAMPSPNFPPQSYTPREEQQIYGYSLGGFRGGFVNTPDPIWT</sequence>
<evidence type="ECO:0000313" key="4">
    <source>
        <dbReference type="Proteomes" id="UP000016931"/>
    </source>
</evidence>
<accession>M3B5P8</accession>
<organism evidence="3 4">
    <name type="scientific">Sphaerulina musiva (strain SO2202)</name>
    <name type="common">Poplar stem canker fungus</name>
    <name type="synonym">Septoria musiva</name>
    <dbReference type="NCBI Taxonomy" id="692275"/>
    <lineage>
        <taxon>Eukaryota</taxon>
        <taxon>Fungi</taxon>
        <taxon>Dikarya</taxon>
        <taxon>Ascomycota</taxon>
        <taxon>Pezizomycotina</taxon>
        <taxon>Dothideomycetes</taxon>
        <taxon>Dothideomycetidae</taxon>
        <taxon>Mycosphaerellales</taxon>
        <taxon>Mycosphaerellaceae</taxon>
        <taxon>Sphaerulina</taxon>
    </lineage>
</organism>